<evidence type="ECO:0000313" key="2">
    <source>
        <dbReference type="Proteomes" id="UP000829398"/>
    </source>
</evidence>
<dbReference type="EMBL" id="CM039172">
    <property type="protein sequence ID" value="KAH9776547.1"/>
    <property type="molecule type" value="Genomic_DNA"/>
</dbReference>
<proteinExistence type="predicted"/>
<evidence type="ECO:0000313" key="1">
    <source>
        <dbReference type="EMBL" id="KAH9776547.1"/>
    </source>
</evidence>
<protein>
    <submittedName>
        <fullName evidence="1">Uncharacterized protein</fullName>
    </submittedName>
</protein>
<keyword evidence="2" id="KW-1185">Reference proteome</keyword>
<dbReference type="Proteomes" id="UP000829398">
    <property type="component" value="Chromosome 3"/>
</dbReference>
<name>A0ACB8LSY3_CITSI</name>
<comment type="caution">
    <text evidence="1">The sequence shown here is derived from an EMBL/GenBank/DDBJ whole genome shotgun (WGS) entry which is preliminary data.</text>
</comment>
<reference evidence="2" key="1">
    <citation type="journal article" date="2023" name="Hortic. Res.">
        <title>A chromosome-level phased genome enabling allele-level studies in sweet orange: a case study on citrus Huanglongbing tolerance.</title>
        <authorList>
            <person name="Wu B."/>
            <person name="Yu Q."/>
            <person name="Deng Z."/>
            <person name="Duan Y."/>
            <person name="Luo F."/>
            <person name="Gmitter F. Jr."/>
        </authorList>
    </citation>
    <scope>NUCLEOTIDE SEQUENCE [LARGE SCALE GENOMIC DNA]</scope>
    <source>
        <strain evidence="2">cv. Valencia</strain>
    </source>
</reference>
<sequence length="686" mass="78008">MDSLLCRALSFSSSSSGKTNDSKNVVNFEEFVIEDFNKAIDNWELPKTDMSRANTVIPKPIQWKDINLPDEWILEGATAPVIPKQLEPNTELQNVTQYSDGKQLTMIESQFQKSTIAVSPVSSKSDSDKKLKEPIFKPFQVSKTSQKLVQESKSDFVKAIRDQLDRIEASYSSSKVQIAPDSAQSSKIGVLEHDNVSIASLDIEAFKEEPSAPKANKIHWELALPTVKTPPDLAIDNRPSALNQSRFNASSVYEWNIDGDPSHLRDKNAELLHNLRCRKLSEFQSYKTTFFTRLFLRDDANHITWKEKFLAGLPTLLREKVRNSIKALYDNCIPYDELTYGELVSFVNKEGLKICQDLKLQKRLKWELKKSKQELCSFCKQFNYDPFKTSTSKDCNGKCSTKPYKKHYKSRSHRKPFQDFREPSYKKPSRPYKKPNFSKKKEFRAKLKTSFNYKEATCYKCGKKGHTAKFCRMNRKLHELGLDEETLSKAASLLIESSDSESSMTGDSEPLQVDELNDSESVSLSDSDTSNSDSYLKKINVLTKDQEIFLVKHISDPNLQKEYLDKLLKTLDSNKAETSKNIPCLFLANPALPKIVETDASDLGYRAVKAQETFLTQKSKAQSLLASAKSEEEYFKVMEQLLTSRSKSSVADSSDDDDQDEEPFISLGDENEDDCFGIFSPVKHCK</sequence>
<accession>A0ACB8LSY3</accession>
<gene>
    <name evidence="1" type="ORF">KPL71_006740</name>
</gene>
<organism evidence="1 2">
    <name type="scientific">Citrus sinensis</name>
    <name type="common">Sweet orange</name>
    <name type="synonym">Citrus aurantium var. sinensis</name>
    <dbReference type="NCBI Taxonomy" id="2711"/>
    <lineage>
        <taxon>Eukaryota</taxon>
        <taxon>Viridiplantae</taxon>
        <taxon>Streptophyta</taxon>
        <taxon>Embryophyta</taxon>
        <taxon>Tracheophyta</taxon>
        <taxon>Spermatophyta</taxon>
        <taxon>Magnoliopsida</taxon>
        <taxon>eudicotyledons</taxon>
        <taxon>Gunneridae</taxon>
        <taxon>Pentapetalae</taxon>
        <taxon>rosids</taxon>
        <taxon>malvids</taxon>
        <taxon>Sapindales</taxon>
        <taxon>Rutaceae</taxon>
        <taxon>Aurantioideae</taxon>
        <taxon>Citrus</taxon>
    </lineage>
</organism>